<dbReference type="InterPro" id="IPR032781">
    <property type="entry name" value="ABC_tran_Xtn"/>
</dbReference>
<dbReference type="NCBIfam" id="NF000355">
    <property type="entry name" value="ribo_prot_ABC_F"/>
    <property type="match status" value="1"/>
</dbReference>
<dbReference type="GO" id="GO:0005524">
    <property type="term" value="F:ATP binding"/>
    <property type="evidence" value="ECO:0007669"/>
    <property type="project" value="UniProtKB-KW"/>
</dbReference>
<keyword evidence="6" id="KW-1185">Reference proteome</keyword>
<feature type="domain" description="ABC transporter" evidence="4">
    <location>
        <begin position="4"/>
        <end position="259"/>
    </location>
</feature>
<organism evidence="5 6">
    <name type="scientific">Aceticella autotrophica</name>
    <dbReference type="NCBI Taxonomy" id="2755338"/>
    <lineage>
        <taxon>Bacteria</taxon>
        <taxon>Bacillati</taxon>
        <taxon>Bacillota</taxon>
        <taxon>Clostridia</taxon>
        <taxon>Thermoanaerobacterales</taxon>
        <taxon>Thermoanaerobacteraceae</taxon>
        <taxon>Aceticella</taxon>
    </lineage>
</organism>
<evidence type="ECO:0000256" key="3">
    <source>
        <dbReference type="SAM" id="Coils"/>
    </source>
</evidence>
<evidence type="ECO:0000256" key="1">
    <source>
        <dbReference type="ARBA" id="ARBA00022741"/>
    </source>
</evidence>
<dbReference type="GO" id="GO:0003677">
    <property type="term" value="F:DNA binding"/>
    <property type="evidence" value="ECO:0007669"/>
    <property type="project" value="InterPro"/>
</dbReference>
<keyword evidence="1" id="KW-0547">Nucleotide-binding</keyword>
<dbReference type="SUPFAM" id="SSF52540">
    <property type="entry name" value="P-loop containing nucleoside triphosphate hydrolases"/>
    <property type="match status" value="2"/>
</dbReference>
<dbReference type="InterPro" id="IPR051309">
    <property type="entry name" value="ABCF_ATPase"/>
</dbReference>
<dbReference type="Proteomes" id="UP000671913">
    <property type="component" value="Chromosome"/>
</dbReference>
<evidence type="ECO:0000313" key="5">
    <source>
        <dbReference type="EMBL" id="QSZ26968.1"/>
    </source>
</evidence>
<feature type="coiled-coil region" evidence="3">
    <location>
        <begin position="86"/>
        <end position="113"/>
    </location>
</feature>
<keyword evidence="3" id="KW-0175">Coiled coil</keyword>
<proteinExistence type="predicted"/>
<reference evidence="5" key="1">
    <citation type="submission" date="2020-08" db="EMBL/GenBank/DDBJ databases">
        <title>Genomic insights into the carbon and energy metabolism of the first obligate autotrophic acetogenic bacterium Aceticella autotrophica gen. nov., sp. nov.</title>
        <authorList>
            <person name="Toshchakov S.V."/>
            <person name="Elcheninov A.G."/>
            <person name="Kublanov I.V."/>
            <person name="Frolov E.N."/>
            <person name="Lebedinsky A.V."/>
        </authorList>
    </citation>
    <scope>NUCLEOTIDE SEQUENCE</scope>
    <source>
        <strain evidence="5">3443-3Ac</strain>
    </source>
</reference>
<dbReference type="InterPro" id="IPR017871">
    <property type="entry name" value="ABC_transporter-like_CS"/>
</dbReference>
<dbReference type="PANTHER" id="PTHR42855">
    <property type="entry name" value="ABC TRANSPORTER ATP-BINDING SUBUNIT"/>
    <property type="match status" value="1"/>
</dbReference>
<dbReference type="InterPro" id="IPR027417">
    <property type="entry name" value="P-loop_NTPase"/>
</dbReference>
<feature type="domain" description="ABC transporter" evidence="4">
    <location>
        <begin position="323"/>
        <end position="541"/>
    </location>
</feature>
<accession>A0A975AV23</accession>
<feature type="coiled-coil region" evidence="3">
    <location>
        <begin position="245"/>
        <end position="282"/>
    </location>
</feature>
<evidence type="ECO:0000256" key="2">
    <source>
        <dbReference type="ARBA" id="ARBA00022840"/>
    </source>
</evidence>
<dbReference type="AlphaFoldDB" id="A0A975AV23"/>
<protein>
    <submittedName>
        <fullName evidence="5">ABC-F type ribosomal protection protein</fullName>
    </submittedName>
</protein>
<evidence type="ECO:0000259" key="4">
    <source>
        <dbReference type="PROSITE" id="PS50893"/>
    </source>
</evidence>
<name>A0A975AV23_9THEO</name>
<dbReference type="Pfam" id="PF00005">
    <property type="entry name" value="ABC_tran"/>
    <property type="match status" value="2"/>
</dbReference>
<dbReference type="Pfam" id="PF16326">
    <property type="entry name" value="ABC_tran_CTD"/>
    <property type="match status" value="1"/>
</dbReference>
<dbReference type="InterPro" id="IPR003593">
    <property type="entry name" value="AAA+_ATPase"/>
</dbReference>
<sequence>MLCITVNNLSKSYGIDRILHDISFVVNEGDRIGVVGENGTGKSTLFKLLTGEIKPDCGNIFMPQIVMGYLEQNTIIDSEKSLYEEVKNVFEYIFELENDIRKLEKEISNTKNEVLLNKLLDEYSSLMSKYNKLDGYSVDSRIKGVLKGLGFSESQFDMSVSNLSGGQKTRLMLSKTLLKNPDVLLLDEPTNHLDISSIEWLEQYLRFYKGTVMVISHDRYFLDRIVNRIFELENKTLKEYAGNYSEYLRKKNDEIKIQMKAYENQQKEIKRIQEMIMIQKNRRREKSVKMAENKQKMLDRMKKIEKPLINNNAIKINFDFDEKSGNDVLSVRNLTLRFDHHIFHNVSFDIKKGDRIAILGPNGIGKTSLLKILLGIIDNYEGSVVWGTNVITGYYDQQLSNLNNDKTIIDEIWDENPYLTQTEIRTLLGSFLFSGDDVFKIISKLSGGEKAKVSLLKLILSKSNFLLMDEPTNHLDLKSKEVLEKALLDYRGTLLFVSHDRYFIDTIATKIFELKSEGITKYYGNYSYYLEKKNETTNVEDKIKSKTKTQLKNEKYREKLSRQQEKKQKEYIKNLENNIMEIEGKIKELEEKMCDPEIYKNGEIIKAQSDYKDLKELLTSLYKEWEDLCC</sequence>
<dbReference type="SMART" id="SM00382">
    <property type="entry name" value="AAA"/>
    <property type="match status" value="2"/>
</dbReference>
<dbReference type="EMBL" id="CP060096">
    <property type="protein sequence ID" value="QSZ26968.1"/>
    <property type="molecule type" value="Genomic_DNA"/>
</dbReference>
<dbReference type="RefSeq" id="WP_284679658.1">
    <property type="nucleotide sequence ID" value="NZ_CP060096.1"/>
</dbReference>
<dbReference type="PANTHER" id="PTHR42855:SF2">
    <property type="entry name" value="DRUG RESISTANCE ABC TRANSPORTER,ATP-BINDING PROTEIN"/>
    <property type="match status" value="1"/>
</dbReference>
<dbReference type="CDD" id="cd03221">
    <property type="entry name" value="ABCF_EF-3"/>
    <property type="match status" value="2"/>
</dbReference>
<dbReference type="Pfam" id="PF12848">
    <property type="entry name" value="ABC_tran_Xtn"/>
    <property type="match status" value="1"/>
</dbReference>
<dbReference type="Gene3D" id="3.40.50.300">
    <property type="entry name" value="P-loop containing nucleotide triphosphate hydrolases"/>
    <property type="match status" value="2"/>
</dbReference>
<dbReference type="KEGG" id="aaut:ACETAC_08855"/>
<evidence type="ECO:0000313" key="6">
    <source>
        <dbReference type="Proteomes" id="UP000671913"/>
    </source>
</evidence>
<dbReference type="Gene3D" id="1.10.287.380">
    <property type="entry name" value="Valyl-tRNA synthetase, C-terminal domain"/>
    <property type="match status" value="1"/>
</dbReference>
<dbReference type="InterPro" id="IPR032524">
    <property type="entry name" value="ABC_tran_C"/>
</dbReference>
<gene>
    <name evidence="5" type="primary">abc-f</name>
    <name evidence="5" type="ORF">ACETAC_08855</name>
</gene>
<keyword evidence="2" id="KW-0067">ATP-binding</keyword>
<dbReference type="FunFam" id="3.40.50.300:FF:000309">
    <property type="entry name" value="ABC transporter ATP-binding protein"/>
    <property type="match status" value="1"/>
</dbReference>
<feature type="coiled-coil region" evidence="3">
    <location>
        <begin position="546"/>
        <end position="624"/>
    </location>
</feature>
<dbReference type="GO" id="GO:0016887">
    <property type="term" value="F:ATP hydrolysis activity"/>
    <property type="evidence" value="ECO:0007669"/>
    <property type="project" value="InterPro"/>
</dbReference>
<dbReference type="InterPro" id="IPR003439">
    <property type="entry name" value="ABC_transporter-like_ATP-bd"/>
</dbReference>
<dbReference type="PROSITE" id="PS00211">
    <property type="entry name" value="ABC_TRANSPORTER_1"/>
    <property type="match status" value="2"/>
</dbReference>
<dbReference type="PROSITE" id="PS50893">
    <property type="entry name" value="ABC_TRANSPORTER_2"/>
    <property type="match status" value="2"/>
</dbReference>
<dbReference type="InterPro" id="IPR037118">
    <property type="entry name" value="Val-tRNA_synth_C_sf"/>
</dbReference>